<accession>A0A077P7C3</accession>
<dbReference type="HOGENOM" id="CLU_129680_0_0_6"/>
<dbReference type="AlphaFoldDB" id="A0A077P7C3"/>
<gene>
    <name evidence="1" type="ORF">XBO1_1980006</name>
</gene>
<comment type="caution">
    <text evidence="1">The sequence shown here is derived from an EMBL/GenBank/DDBJ whole genome shotgun (WGS) entry which is preliminary data.</text>
</comment>
<organism evidence="1 2">
    <name type="scientific">Xenorhabdus bovienii str. oregonense</name>
    <dbReference type="NCBI Taxonomy" id="1398202"/>
    <lineage>
        <taxon>Bacteria</taxon>
        <taxon>Pseudomonadati</taxon>
        <taxon>Pseudomonadota</taxon>
        <taxon>Gammaproteobacteria</taxon>
        <taxon>Enterobacterales</taxon>
        <taxon>Morganellaceae</taxon>
        <taxon>Xenorhabdus</taxon>
    </lineage>
</organism>
<dbReference type="Proteomes" id="UP000028483">
    <property type="component" value="Unassembled WGS sequence"/>
</dbReference>
<proteinExistence type="predicted"/>
<evidence type="ECO:0000313" key="2">
    <source>
        <dbReference type="Proteomes" id="UP000028483"/>
    </source>
</evidence>
<evidence type="ECO:0000313" key="1">
    <source>
        <dbReference type="EMBL" id="CDH05676.1"/>
    </source>
</evidence>
<name>A0A077P7C3_XENBV</name>
<sequence length="180" mass="21575">MINRDFEHLMELLDSFFSDKEICKKFHIIDEGNITGWETWLQVEFSYMLSKTDHEWWREYSFKYDNRKNKEGNYLKPDFLLRKKGWATETYMAVEFKQNISPVSCVKNMISDLDKVSRIRKSEIELRSIWAVGVTKNIDHAKLNGLVDKYLNDKNYHAKNKSKHIQLKQIGKTPFHYIIM</sequence>
<dbReference type="RefSeq" id="WP_038256288.1">
    <property type="nucleotide sequence ID" value="NZ_CAWLUU010000171.1"/>
</dbReference>
<protein>
    <submittedName>
        <fullName evidence="1">Uncharacterized protein</fullName>
    </submittedName>
</protein>
<reference evidence="1" key="1">
    <citation type="submission" date="2013-07" db="EMBL/GenBank/DDBJ databases">
        <title>Sub-species coevolution in mutualistic symbiosis.</title>
        <authorList>
            <person name="Murfin K."/>
            <person name="Klassen J."/>
            <person name="Lee M."/>
            <person name="Forst S."/>
            <person name="Stock P."/>
            <person name="Goodrich-Blair H."/>
        </authorList>
    </citation>
    <scope>NUCLEOTIDE SEQUENCE [LARGE SCALE GENOMIC DNA]</scope>
    <source>
        <strain evidence="1">Oregonense</strain>
    </source>
</reference>
<dbReference type="EMBL" id="CBSX010000110">
    <property type="protein sequence ID" value="CDH05676.1"/>
    <property type="molecule type" value="Genomic_DNA"/>
</dbReference>